<accession>A0ABR2DJJ3</accession>
<dbReference type="EMBL" id="JBBPBM010000026">
    <property type="protein sequence ID" value="KAK8539365.1"/>
    <property type="molecule type" value="Genomic_DNA"/>
</dbReference>
<reference evidence="2 3" key="1">
    <citation type="journal article" date="2024" name="G3 (Bethesda)">
        <title>Genome assembly of Hibiscus sabdariffa L. provides insights into metabolisms of medicinal natural products.</title>
        <authorList>
            <person name="Kim T."/>
        </authorList>
    </citation>
    <scope>NUCLEOTIDE SEQUENCE [LARGE SCALE GENOMIC DNA]</scope>
    <source>
        <strain evidence="2">TK-2024</strain>
        <tissue evidence="2">Old leaves</tissue>
    </source>
</reference>
<dbReference type="Proteomes" id="UP001472677">
    <property type="component" value="Unassembled WGS sequence"/>
</dbReference>
<protein>
    <submittedName>
        <fullName evidence="2">Uncharacterized protein</fullName>
    </submittedName>
</protein>
<keyword evidence="1" id="KW-0812">Transmembrane</keyword>
<comment type="caution">
    <text evidence="2">The sequence shown here is derived from an EMBL/GenBank/DDBJ whole genome shotgun (WGS) entry which is preliminary data.</text>
</comment>
<evidence type="ECO:0000313" key="3">
    <source>
        <dbReference type="Proteomes" id="UP001472677"/>
    </source>
</evidence>
<feature type="transmembrane region" description="Helical" evidence="1">
    <location>
        <begin position="20"/>
        <end position="39"/>
    </location>
</feature>
<proteinExistence type="predicted"/>
<feature type="transmembrane region" description="Helical" evidence="1">
    <location>
        <begin position="69"/>
        <end position="87"/>
    </location>
</feature>
<keyword evidence="1" id="KW-0472">Membrane</keyword>
<name>A0ABR2DJJ3_9ROSI</name>
<gene>
    <name evidence="2" type="ORF">V6N12_042993</name>
</gene>
<keyword evidence="3" id="KW-1185">Reference proteome</keyword>
<keyword evidence="1" id="KW-1133">Transmembrane helix</keyword>
<feature type="transmembrane region" description="Helical" evidence="1">
    <location>
        <begin position="46"/>
        <end position="63"/>
    </location>
</feature>
<sequence>MVLFLQKLFQAVMQGFLSQIVHIVMMQGFLSQIVHIVMMQRLHNSLYCYLLEVLILLALKSPLYSNLCISLQFLFLLQGLLEIGIFLST</sequence>
<evidence type="ECO:0000313" key="2">
    <source>
        <dbReference type="EMBL" id="KAK8539365.1"/>
    </source>
</evidence>
<evidence type="ECO:0000256" key="1">
    <source>
        <dbReference type="SAM" id="Phobius"/>
    </source>
</evidence>
<organism evidence="2 3">
    <name type="scientific">Hibiscus sabdariffa</name>
    <name type="common">roselle</name>
    <dbReference type="NCBI Taxonomy" id="183260"/>
    <lineage>
        <taxon>Eukaryota</taxon>
        <taxon>Viridiplantae</taxon>
        <taxon>Streptophyta</taxon>
        <taxon>Embryophyta</taxon>
        <taxon>Tracheophyta</taxon>
        <taxon>Spermatophyta</taxon>
        <taxon>Magnoliopsida</taxon>
        <taxon>eudicotyledons</taxon>
        <taxon>Gunneridae</taxon>
        <taxon>Pentapetalae</taxon>
        <taxon>rosids</taxon>
        <taxon>malvids</taxon>
        <taxon>Malvales</taxon>
        <taxon>Malvaceae</taxon>
        <taxon>Malvoideae</taxon>
        <taxon>Hibiscus</taxon>
    </lineage>
</organism>